<dbReference type="STRING" id="1116472.MGMO_97c00260"/>
<feature type="transmembrane region" description="Helical" evidence="1">
    <location>
        <begin position="18"/>
        <end position="45"/>
    </location>
</feature>
<evidence type="ECO:0000313" key="2">
    <source>
        <dbReference type="EMBL" id="ESS71548.1"/>
    </source>
</evidence>
<dbReference type="PATRIC" id="fig|1116472.3.peg.2714"/>
<keyword evidence="3" id="KW-1185">Reference proteome</keyword>
<keyword evidence="1" id="KW-0472">Membrane</keyword>
<dbReference type="RefSeq" id="WP_023495419.1">
    <property type="nucleotide sequence ID" value="NZ_AYLO01000093.1"/>
</dbReference>
<dbReference type="AlphaFoldDB" id="V5C477"/>
<protein>
    <submittedName>
        <fullName evidence="2">Lipase</fullName>
    </submittedName>
</protein>
<name>V5C477_9GAMM</name>
<dbReference type="InterPro" id="IPR025498">
    <property type="entry name" value="DUF4389"/>
</dbReference>
<evidence type="ECO:0000313" key="3">
    <source>
        <dbReference type="Proteomes" id="UP000017842"/>
    </source>
</evidence>
<keyword evidence="1" id="KW-0812">Transmembrane</keyword>
<dbReference type="eggNOG" id="ENOG50332F0">
    <property type="taxonomic scope" value="Bacteria"/>
</dbReference>
<reference evidence="2 3" key="1">
    <citation type="journal article" date="2013" name="Genome Announc.">
        <title>Draft Genome Sequence of the Methanotrophic Gammaproteobacterium Methyloglobulus morosus DSM 22980 Strain KoM1.</title>
        <authorList>
            <person name="Poehlein A."/>
            <person name="Deutzmann J.S."/>
            <person name="Daniel R."/>
            <person name="Simeonova D.D."/>
        </authorList>
    </citation>
    <scope>NUCLEOTIDE SEQUENCE [LARGE SCALE GENOMIC DNA]</scope>
    <source>
        <strain evidence="2 3">KoM1</strain>
    </source>
</reference>
<gene>
    <name evidence="2" type="ORF">MGMO_97c00260</name>
</gene>
<sequence length="107" mass="12450">MDEQLEENLKKISTWKRIFFMLIFAAIGGLVRMLIWAVILLQIASVLFTGSPNENVLKFGRNLSLYTYHIITFLTFNSDVLPYPFAEWEMTEELNLPEPKPRKTPAK</sequence>
<dbReference type="Pfam" id="PF14333">
    <property type="entry name" value="DUF4389"/>
    <property type="match status" value="1"/>
</dbReference>
<dbReference type="OrthoDB" id="5766995at2"/>
<evidence type="ECO:0000256" key="1">
    <source>
        <dbReference type="SAM" id="Phobius"/>
    </source>
</evidence>
<proteinExistence type="predicted"/>
<dbReference type="EMBL" id="AYLO01000093">
    <property type="protein sequence ID" value="ESS71548.1"/>
    <property type="molecule type" value="Genomic_DNA"/>
</dbReference>
<organism evidence="2 3">
    <name type="scientific">Methyloglobulus morosus KoM1</name>
    <dbReference type="NCBI Taxonomy" id="1116472"/>
    <lineage>
        <taxon>Bacteria</taxon>
        <taxon>Pseudomonadati</taxon>
        <taxon>Pseudomonadota</taxon>
        <taxon>Gammaproteobacteria</taxon>
        <taxon>Methylococcales</taxon>
        <taxon>Methylococcaceae</taxon>
        <taxon>Methyloglobulus</taxon>
    </lineage>
</organism>
<keyword evidence="1" id="KW-1133">Transmembrane helix</keyword>
<accession>V5C477</accession>
<dbReference type="Proteomes" id="UP000017842">
    <property type="component" value="Unassembled WGS sequence"/>
</dbReference>
<comment type="caution">
    <text evidence="2">The sequence shown here is derived from an EMBL/GenBank/DDBJ whole genome shotgun (WGS) entry which is preliminary data.</text>
</comment>